<feature type="compositionally biased region" description="Polar residues" evidence="2">
    <location>
        <begin position="443"/>
        <end position="455"/>
    </location>
</feature>
<feature type="compositionally biased region" description="Basic residues" evidence="2">
    <location>
        <begin position="1078"/>
        <end position="1089"/>
    </location>
</feature>
<feature type="compositionally biased region" description="Basic and acidic residues" evidence="2">
    <location>
        <begin position="1452"/>
        <end position="1467"/>
    </location>
</feature>
<dbReference type="EMBL" id="JBBWRZ010000002">
    <property type="protein sequence ID" value="KAK8244072.1"/>
    <property type="molecule type" value="Genomic_DNA"/>
</dbReference>
<feature type="compositionally biased region" description="Basic and acidic residues" evidence="2">
    <location>
        <begin position="175"/>
        <end position="187"/>
    </location>
</feature>
<feature type="compositionally biased region" description="Polar residues" evidence="2">
    <location>
        <begin position="24"/>
        <end position="45"/>
    </location>
</feature>
<keyword evidence="4" id="KW-1185">Reference proteome</keyword>
<dbReference type="Proteomes" id="UP001492380">
    <property type="component" value="Unassembled WGS sequence"/>
</dbReference>
<feature type="compositionally biased region" description="Low complexity" evidence="2">
    <location>
        <begin position="236"/>
        <end position="250"/>
    </location>
</feature>
<feature type="region of interest" description="Disordered" evidence="2">
    <location>
        <begin position="1162"/>
        <end position="1227"/>
    </location>
</feature>
<feature type="compositionally biased region" description="Polar residues" evidence="2">
    <location>
        <begin position="1650"/>
        <end position="1659"/>
    </location>
</feature>
<feature type="compositionally biased region" description="Polar residues" evidence="2">
    <location>
        <begin position="56"/>
        <end position="69"/>
    </location>
</feature>
<feature type="region of interest" description="Disordered" evidence="2">
    <location>
        <begin position="663"/>
        <end position="700"/>
    </location>
</feature>
<comment type="caution">
    <text evidence="3">The sequence shown here is derived from an EMBL/GenBank/DDBJ whole genome shotgun (WGS) entry which is preliminary data.</text>
</comment>
<evidence type="ECO:0000313" key="4">
    <source>
        <dbReference type="Proteomes" id="UP001492380"/>
    </source>
</evidence>
<feature type="region of interest" description="Disordered" evidence="2">
    <location>
        <begin position="1232"/>
        <end position="1251"/>
    </location>
</feature>
<feature type="region of interest" description="Disordered" evidence="2">
    <location>
        <begin position="1630"/>
        <end position="1669"/>
    </location>
</feature>
<feature type="compositionally biased region" description="Basic and acidic residues" evidence="2">
    <location>
        <begin position="1590"/>
        <end position="1599"/>
    </location>
</feature>
<feature type="region of interest" description="Disordered" evidence="2">
    <location>
        <begin position="1"/>
        <end position="138"/>
    </location>
</feature>
<feature type="compositionally biased region" description="Low complexity" evidence="2">
    <location>
        <begin position="545"/>
        <end position="555"/>
    </location>
</feature>
<feature type="compositionally biased region" description="Basic and acidic residues" evidence="2">
    <location>
        <begin position="1033"/>
        <end position="1048"/>
    </location>
</feature>
<feature type="region of interest" description="Disordered" evidence="2">
    <location>
        <begin position="1012"/>
        <end position="1107"/>
    </location>
</feature>
<feature type="compositionally biased region" description="Basic and acidic residues" evidence="2">
    <location>
        <begin position="1521"/>
        <end position="1532"/>
    </location>
</feature>
<feature type="compositionally biased region" description="Low complexity" evidence="2">
    <location>
        <begin position="680"/>
        <end position="691"/>
    </location>
</feature>
<feature type="region of interest" description="Disordered" evidence="2">
    <location>
        <begin position="545"/>
        <end position="596"/>
    </location>
</feature>
<feature type="region of interest" description="Disordered" evidence="2">
    <location>
        <begin position="151"/>
        <end position="196"/>
    </location>
</feature>
<feature type="compositionally biased region" description="Gly residues" evidence="2">
    <location>
        <begin position="805"/>
        <end position="815"/>
    </location>
</feature>
<feature type="region of interest" description="Disordered" evidence="2">
    <location>
        <begin position="442"/>
        <end position="461"/>
    </location>
</feature>
<feature type="compositionally biased region" description="Polar residues" evidence="2">
    <location>
        <begin position="1235"/>
        <end position="1249"/>
    </location>
</feature>
<feature type="region of interest" description="Disordered" evidence="2">
    <location>
        <begin position="210"/>
        <end position="250"/>
    </location>
</feature>
<accession>A0ABR1YZF8</accession>
<feature type="compositionally biased region" description="Polar residues" evidence="2">
    <location>
        <begin position="1567"/>
        <end position="1579"/>
    </location>
</feature>
<proteinExistence type="predicted"/>
<evidence type="ECO:0000256" key="1">
    <source>
        <dbReference type="SAM" id="Coils"/>
    </source>
</evidence>
<reference evidence="3 4" key="1">
    <citation type="submission" date="2024-04" db="EMBL/GenBank/DDBJ databases">
        <title>Phyllosticta paracitricarpa is synonymous to the EU quarantine fungus P. citricarpa based on phylogenomic analyses.</title>
        <authorList>
            <consortium name="Lawrence Berkeley National Laboratory"/>
            <person name="Van Ingen-Buijs V.A."/>
            <person name="Van Westerhoven A.C."/>
            <person name="Haridas S."/>
            <person name="Skiadas P."/>
            <person name="Martin F."/>
            <person name="Groenewald J.Z."/>
            <person name="Crous P.W."/>
            <person name="Seidl M.F."/>
        </authorList>
    </citation>
    <scope>NUCLEOTIDE SEQUENCE [LARGE SCALE GENOMIC DNA]</scope>
    <source>
        <strain evidence="3 4">CBS 123374</strain>
    </source>
</reference>
<feature type="region of interest" description="Disordered" evidence="2">
    <location>
        <begin position="1449"/>
        <end position="1554"/>
    </location>
</feature>
<protein>
    <submittedName>
        <fullName evidence="3">Uncharacterized protein</fullName>
    </submittedName>
</protein>
<keyword evidence="1" id="KW-0175">Coiled coil</keyword>
<feature type="region of interest" description="Disordered" evidence="2">
    <location>
        <begin position="851"/>
        <end position="947"/>
    </location>
</feature>
<evidence type="ECO:0000256" key="2">
    <source>
        <dbReference type="SAM" id="MobiDB-lite"/>
    </source>
</evidence>
<gene>
    <name evidence="3" type="ORF">HDK90DRAFT_144282</name>
</gene>
<feature type="region of interest" description="Disordered" evidence="2">
    <location>
        <begin position="466"/>
        <end position="531"/>
    </location>
</feature>
<feature type="region of interest" description="Disordered" evidence="2">
    <location>
        <begin position="783"/>
        <end position="818"/>
    </location>
</feature>
<evidence type="ECO:0000313" key="3">
    <source>
        <dbReference type="EMBL" id="KAK8244072.1"/>
    </source>
</evidence>
<feature type="region of interest" description="Disordered" evidence="2">
    <location>
        <begin position="1567"/>
        <end position="1599"/>
    </location>
</feature>
<feature type="compositionally biased region" description="Low complexity" evidence="2">
    <location>
        <begin position="469"/>
        <end position="486"/>
    </location>
</feature>
<feature type="compositionally biased region" description="Polar residues" evidence="2">
    <location>
        <begin position="908"/>
        <end position="927"/>
    </location>
</feature>
<feature type="compositionally biased region" description="Basic and acidic residues" evidence="2">
    <location>
        <begin position="556"/>
        <end position="566"/>
    </location>
</feature>
<feature type="compositionally biased region" description="Polar residues" evidence="2">
    <location>
        <begin position="504"/>
        <end position="519"/>
    </location>
</feature>
<sequence>MSPPPAPASTAAEALCCTADDQRSTNSESETPRPTTSNGRQQVADPTSPWPKAPLSQAQQPTSQKTQPTEAHDNEESPCLGSSLPAHETDAIAEIFANAESSMELESVPTNVAEALLTTDPSHVERTPKKQKRTAGRATSMLFLRHHMRGAEAGDADGPTSKSNETDDDAISGDEATRTGRSKERGKTWGKVKRLTRDLSRSSMNLLMLKKAGDETDQEEIDKHKKKRAKLKKECSSSGSGSGPAMAGADGAGTELHVLVETSVEISVEPNLDAVGASHQANHNDRRSKDGKGDSVSPTALNYHYDSDATSLPEIRDSVVERLTRAITQEEAQREEEESLLERERTSVEIKALIEESPGKGESKFRINPFELALPRSLTFSDLRDRLSGVRLSLSDDSRPSADLSADARPDTAFLQAMKTHIAKESIAPVVRQSMAAEIENAWNESETPTSSATGSRFPGDIFRKENSQKVSSSSASSRIGSFPSSAQIDAGSGHYHASGPITYPTQPVTGHGKTQLSLLQPPKTVPRDGDAASVHLHHMRISQHLRSDSSLSSMDQHRSVKDGSEKTGPASDKFVNGTMKNSHTEGNNGKRDREGNAYPFRRLAHHNASSATNLQIPKPFAMSEDNHQQPNPNHDGHSSQVHLDIGLGTPMFPDLREVAHMPPPPPIPPSRIRGDRRTSTSSSTNASAQTGFHSSRVPPAWGHVLSNVPTQTNTTAMHSRQASGGNVSRYAGSSVYSSRYGGATGSGVGFGANGGPGATSASGKAYEPSSVYSTRANSPSLCGSLTGSGTPQPSVFSGVAESGSGTGSQSGSGVGMKKSGYEVFEMPKDLDESPDEGKDEQTVVEGVIADNSGMPGAYPPTPGPFDSVGAGQKAAGQPNDVVDVDEKEQKPERRSASPSEVSIYETPDTTAVELQNPSPEATSSPTAIMIQCPQSPPEGERTPLQSKSVKKNRSAMNLLGLQNALKPSLEHHESRRRSVGAKLSGFNIFRSKTMSNLRRASLANIVAHDSKEDAEKAPLAQNENSFEESDITDSKEFAVDGPTDRRGSAGTQALRHGVERHDRGDQRDDYDDEDEHRHHHHHHQHHHQRDSVARDMNPVPLEERKPGRLSRALAFRDSLIPVSGSANQAAVWEKALQAHREEKSALFLSPEKGGKAKAQSLFRERSGSGSALRAKAIGENEDGHKRPRSAEPTSDAWKGFAGFGERGESSKTGAKAGRSETFLLDPLDPGFRTSRVSLQPPSSGTKETSGLLGDELKHGHVPESASISPCISPAAETEETASISRTKTWNDAEVSAMNLGDLGAWSRYPSHTRDTRNNSAGLADEVRTRDFAYEIQLTEIAESDDGGDTGACNKKTSRSPKSNGGGILGAASFKRRGKNKSRGGLPKSKSMTFGRSFLKHYIGLFRSQSEEFRRHGHGHRSSIAEGGILEHPELEILPPVWSPVSIVLEPPPKESAEMGRESRGGDGADDEREQDMGVKSDAKEGISSQSRDKGKQRLQDEHETGDKAMGDGAQDSFLDASDKKPDSKVDFELPEASSKPSRRDRYTGSSEASWKADARLWSKLCNSDNMSPLMTSEESLVKQKVHQAPRVDRKAERSSEWQSNARLWTRFADPSEEFNTIAQHEAESSHLLNSDFDPNDAIDLKGHMQGSSEYANRPTSPPPRTSDEWRRDARLFSQMYESCVGLPQFGSAEDVYANSISGNIANDGRHHHAGLRISSAGVIDSVVMGRENAHPASASRWRTLSGGEAGACGGHFKSGSQVSSMKSLKRSTWEMMKVLD</sequence>
<feature type="coiled-coil region" evidence="1">
    <location>
        <begin position="320"/>
        <end position="347"/>
    </location>
</feature>
<feature type="compositionally biased region" description="Basic and acidic residues" evidence="2">
    <location>
        <begin position="1475"/>
        <end position="1510"/>
    </location>
</feature>
<feature type="region of interest" description="Disordered" evidence="2">
    <location>
        <begin position="277"/>
        <end position="304"/>
    </location>
</feature>
<name>A0ABR1YZF8_9PEZI</name>
<organism evidence="3 4">
    <name type="scientific">Phyllosticta capitalensis</name>
    <dbReference type="NCBI Taxonomy" id="121624"/>
    <lineage>
        <taxon>Eukaryota</taxon>
        <taxon>Fungi</taxon>
        <taxon>Dikarya</taxon>
        <taxon>Ascomycota</taxon>
        <taxon>Pezizomycotina</taxon>
        <taxon>Dothideomycetes</taxon>
        <taxon>Dothideomycetes incertae sedis</taxon>
        <taxon>Botryosphaeriales</taxon>
        <taxon>Phyllostictaceae</taxon>
        <taxon>Phyllosticta</taxon>
    </lineage>
</organism>
<feature type="compositionally biased region" description="Polar residues" evidence="2">
    <location>
        <begin position="579"/>
        <end position="588"/>
    </location>
</feature>
<feature type="compositionally biased region" description="Basic and acidic residues" evidence="2">
    <location>
        <begin position="1057"/>
        <end position="1068"/>
    </location>
</feature>
<feature type="region of interest" description="Disordered" evidence="2">
    <location>
        <begin position="1343"/>
        <end position="1392"/>
    </location>
</feature>
<feature type="compositionally biased region" description="Basic and acidic residues" evidence="2">
    <location>
        <begin position="282"/>
        <end position="293"/>
    </location>
</feature>
<feature type="compositionally biased region" description="Polar residues" evidence="2">
    <location>
        <begin position="783"/>
        <end position="796"/>
    </location>
</feature>